<keyword evidence="8" id="KW-1185">Reference proteome</keyword>
<dbReference type="InterPro" id="IPR030397">
    <property type="entry name" value="SEPARIN_core_dom"/>
</dbReference>
<proteinExistence type="predicted"/>
<dbReference type="OrthoDB" id="10255632at2759"/>
<dbReference type="EMBL" id="CCYD01000207">
    <property type="protein sequence ID" value="CEG36450.1"/>
    <property type="molecule type" value="Genomic_DNA"/>
</dbReference>
<dbReference type="STRING" id="4781.A0A0P1A848"/>
<feature type="domain" description="Peptidase C50" evidence="6">
    <location>
        <begin position="1878"/>
        <end position="1977"/>
    </location>
</feature>
<dbReference type="PROSITE" id="PS51700">
    <property type="entry name" value="SEPARIN"/>
    <property type="match status" value="1"/>
</dbReference>
<dbReference type="GeneID" id="36398055"/>
<keyword evidence="3" id="KW-0378">Hydrolase</keyword>
<dbReference type="OMA" id="ICELSGM"/>
<dbReference type="GO" id="GO:0051307">
    <property type="term" value="P:meiotic chromosome separation"/>
    <property type="evidence" value="ECO:0007669"/>
    <property type="project" value="TreeGrafter"/>
</dbReference>
<dbReference type="EC" id="3.4.22.49" evidence="2"/>
<protein>
    <recommendedName>
        <fullName evidence="2">separase</fullName>
        <ecNumber evidence="2">3.4.22.49</ecNumber>
    </recommendedName>
</protein>
<dbReference type="InterPro" id="IPR003034">
    <property type="entry name" value="SAP_dom"/>
</dbReference>
<dbReference type="RefSeq" id="XP_024572819.1">
    <property type="nucleotide sequence ID" value="XM_024720945.1"/>
</dbReference>
<accession>A0A0P1A848</accession>
<evidence type="ECO:0000256" key="2">
    <source>
        <dbReference type="ARBA" id="ARBA00012489"/>
    </source>
</evidence>
<feature type="domain" description="SAP" evidence="5">
    <location>
        <begin position="1773"/>
        <end position="1807"/>
    </location>
</feature>
<dbReference type="Proteomes" id="UP000054928">
    <property type="component" value="Unassembled WGS sequence"/>
</dbReference>
<dbReference type="PANTHER" id="PTHR12792">
    <property type="entry name" value="EXTRA SPINDLE POLES 1-RELATED"/>
    <property type="match status" value="1"/>
</dbReference>
<evidence type="ECO:0000256" key="1">
    <source>
        <dbReference type="ARBA" id="ARBA00000451"/>
    </source>
</evidence>
<dbReference type="SMART" id="SM00513">
    <property type="entry name" value="SAP"/>
    <property type="match status" value="1"/>
</dbReference>
<dbReference type="GO" id="GO:0005634">
    <property type="term" value="C:nucleus"/>
    <property type="evidence" value="ECO:0007669"/>
    <property type="project" value="InterPro"/>
</dbReference>
<evidence type="ECO:0000259" key="5">
    <source>
        <dbReference type="PROSITE" id="PS50800"/>
    </source>
</evidence>
<evidence type="ECO:0000256" key="3">
    <source>
        <dbReference type="ARBA" id="ARBA00022801"/>
    </source>
</evidence>
<organism evidence="7 8">
    <name type="scientific">Plasmopara halstedii</name>
    <name type="common">Downy mildew of sunflower</name>
    <dbReference type="NCBI Taxonomy" id="4781"/>
    <lineage>
        <taxon>Eukaryota</taxon>
        <taxon>Sar</taxon>
        <taxon>Stramenopiles</taxon>
        <taxon>Oomycota</taxon>
        <taxon>Peronosporomycetes</taxon>
        <taxon>Peronosporales</taxon>
        <taxon>Peronosporaceae</taxon>
        <taxon>Plasmopara</taxon>
    </lineage>
</organism>
<dbReference type="InterPro" id="IPR005314">
    <property type="entry name" value="Peptidase_C50"/>
</dbReference>
<dbReference type="GO" id="GO:0005737">
    <property type="term" value="C:cytoplasm"/>
    <property type="evidence" value="ECO:0007669"/>
    <property type="project" value="TreeGrafter"/>
</dbReference>
<dbReference type="Pfam" id="PF03568">
    <property type="entry name" value="Separin_C"/>
    <property type="match status" value="1"/>
</dbReference>
<evidence type="ECO:0000259" key="6">
    <source>
        <dbReference type="PROSITE" id="PS51700"/>
    </source>
</evidence>
<keyword evidence="4" id="KW-0159">Chromosome partition</keyword>
<dbReference type="GO" id="GO:0006508">
    <property type="term" value="P:proteolysis"/>
    <property type="evidence" value="ECO:0007669"/>
    <property type="project" value="InterPro"/>
</dbReference>
<dbReference type="GO" id="GO:0072686">
    <property type="term" value="C:mitotic spindle"/>
    <property type="evidence" value="ECO:0007669"/>
    <property type="project" value="TreeGrafter"/>
</dbReference>
<name>A0A0P1A848_PLAHL</name>
<reference evidence="8" key="1">
    <citation type="submission" date="2014-09" db="EMBL/GenBank/DDBJ databases">
        <authorList>
            <person name="Sharma Rahul"/>
            <person name="Thines Marco"/>
        </authorList>
    </citation>
    <scope>NUCLEOTIDE SEQUENCE [LARGE SCALE GENOMIC DNA]</scope>
</reference>
<evidence type="ECO:0000313" key="8">
    <source>
        <dbReference type="Proteomes" id="UP000054928"/>
    </source>
</evidence>
<dbReference type="PROSITE" id="PS50800">
    <property type="entry name" value="SAP"/>
    <property type="match status" value="1"/>
</dbReference>
<evidence type="ECO:0000256" key="4">
    <source>
        <dbReference type="ARBA" id="ARBA00022829"/>
    </source>
</evidence>
<dbReference type="PANTHER" id="PTHR12792:SF0">
    <property type="entry name" value="SEPARIN"/>
    <property type="match status" value="1"/>
</dbReference>
<dbReference type="GO" id="GO:0004197">
    <property type="term" value="F:cysteine-type endopeptidase activity"/>
    <property type="evidence" value="ECO:0007669"/>
    <property type="project" value="InterPro"/>
</dbReference>
<sequence length="2059" mass="230149">MRGNAHKAGANTRELLLELARMPDAAQNAITLFKSHAVALLRNTRADNSSPIVLTLLSAAVERREPEWTRSLTKDRHAKRQCLGRKNKHDVVFAARMAQNLVKTYASTNGSAVKAGELKVLITSMDLACMALYIVCALEHTAKLGDLVVDNLLYQVAKKYAEMPDTLESAFCVAACVNIRLWTAHFELSDKKSSGTLSLLKITECLEKDAAAFGSRAVNDLKSLVNLPPPESFHTASFARLLLGHANTCISLLSSLKDYKSALVVAETTMSPWLSYFQQLSGENAKLASSFSDRAFRTMWKIAAAIDSAQATTNTSTDALQFRSVALSFLLKCSNYTSKYYIQQVHRVGVQHERLTKRSQQGLNEIFGLYCQSANLLSEYSPISTCIYNSECCQWEYIYWLEHFALICELSGMHVKCALVFEHAIQYVQLYTNVGRHIEFCLASSAASALLNAANLQKQDNNPFLWNSICGSAICTISKTAGRMIRDLHDKVITDEWISQCENVARVYLRRLEALLPLKVELLDANESPGLDLIIRLIKRSATKLFNYVVSAQCTAKYQRYSQVITSFDIMCKAINELSLAIAGSNNHIVKLMLVEQLRLNRMAVTLSARVFILDTLTTAESVLSELLGHIASVCKNLDSAIEQGKLNGSILNEIHADLYLITREGYSCASHCYKKGNHQEATLVLLKVLKLGKSYLEFVMQSDLNAEDKHKAHAEVKLDAVASLLVHCFRVLKDFTKARLFTGYTIMYCQDLVDCISQANVNTYIRCLLDEVKLIDDNAQESILNEFEAFLHDTSQVFKSRLVAEDQVMMLWMEFRDAFNQTSAKITLSLQGNEYSQSNNDISVSSLRCVKLFGLFEHHINEKLLKMKTESAGNKSSCKLLQNVSFALIRRNQIFSNCYAKRNVLDTVKELFLVYQSLSDAVNGLLELADALNGDLGGIYGWRGVITMEIALLVSYKGSSDKFLSKNNLPLGEENAVADIKRSLSYWGEKFSSGFLFDGLYLIQCLESMCNTLSLTSSAQQKMAACKLLKTLQLSKWSSNPILSILPLPLGLQAVDYPDTFFANEVNSTVSSNASFHNVMNLFGRVDRELFAAKTNQICTSKDRAYLLLLNAVVILSEIKQNVKNCWTATMAKAVGIRELLAHTILSDIHFSEGQSTFAISEAKCALRVCWKLVRKFTALTSPVEVTYFSLPPEIAVAEDQQRATSSFLRFMALDCSSWDLLLVTKVLLCRLSSLFSLSDQPHRAEFYLTEAMRLVGGLDLQFFRRSPFYEYAELELNANKLEKAKVSISLLNSNLNFERGAIVSCDPAIIEQSCDEIVQQGDVYLSEDKQQEALKCYTDAINMVDTLKDHQSFETKRLGRVKARCWRKYTRLQSQANTFSNHAAVETLLRSMKILKQSLNSCAVLLERVKCMLEVGRINVRLLQSVSTRAFTSLAQTQSILEEAYWLGSKLGISYLNHELRKALGMAYFTEFEEARQDNMDNKVGYKRATFLLWASSALLANGGSGDGIEKEPKCADRNGDGGIENTLKNKLKRRRGGSKVFKRLAPHQHLVQIAQNFAQKVQQLPDNWIIISLMIGLSSELVVTRIPTNGDVPTSFCLPKVIWMKCIDEMSGIVNKSRELLSGHTAEEARLWSNEQKKNWWGTRQHLNTRIDETIVSMQQSLGFWRCLFVGGPEIESEIVQRCWSLLTDKSSFIKLAERNYSLLCAIVNAQDYLSDSELVDGLQHIAAETEVPMSNAISRKILQILRCSRDGLPTKATHSNLTTLSTDKIAKMKLGEVKQLLAAQGINTDGVKKVLMKRLLAARDAALINEMKPQPRSVSVEKKLKFATILILDHQLQQFPWEGMDVMDLCAGVTRMPSLDMVVQNFASLAPVRRDRVRYLLNPAGDLKSTELQLGPILERGVATYGWEGMAGKVPDQNTIRDYLLAADVYIYCGHGSGEAYLHRDKVLDLKSNCSAALLFGCGSGRLEREGIFGPSGTVLSYLRAGSSAILAMLWDVTDRDVDQLSCKILEEWLLAHNEESLAQVLQTSRDVCKLKYLNGHAAVCYGLPLHVAQN</sequence>
<comment type="catalytic activity">
    <reaction evidence="1">
        <text>All bonds known to be hydrolyzed by this endopeptidase have arginine in P1 and an acidic residue in P4. P6 is often occupied by an acidic residue or by a hydroxy-amino-acid residue, the phosphorylation of which enhances cleavage.</text>
        <dbReference type="EC" id="3.4.22.49"/>
    </reaction>
</comment>
<evidence type="ECO:0000313" key="7">
    <source>
        <dbReference type="EMBL" id="CEG36450.1"/>
    </source>
</evidence>